<name>A0A2T4J9F6_FUSBL</name>
<gene>
    <name evidence="1" type="ORF">C5F44_09225</name>
</gene>
<evidence type="ECO:0000313" key="2">
    <source>
        <dbReference type="Proteomes" id="UP000241362"/>
    </source>
</evidence>
<accession>A0A2T4J9F6</accession>
<dbReference type="Pfam" id="PF12915">
    <property type="entry name" value="DUF3833"/>
    <property type="match status" value="1"/>
</dbReference>
<sequence>MTFAFAFALGAAFVAILVLARSRLAGFAAQRPQDYAAGPALDPTRHLAGPLVMEGMLYGPTGRVVSRFVALAQGTWQGDRGTLTEEFTYDSGARQSRAWSLTLGPHGTLTGTAPDILGTATGRVTGSALMLRYRIRLEPQAGGHVLSVTDWMYLLDNGTLMNRSEFRKFGIKVAELVATIRPAADSAAARMAAE</sequence>
<dbReference type="InterPro" id="IPR024409">
    <property type="entry name" value="DUF3833"/>
</dbReference>
<evidence type="ECO:0000313" key="1">
    <source>
        <dbReference type="EMBL" id="PTE14545.1"/>
    </source>
</evidence>
<reference evidence="1 2" key="1">
    <citation type="submission" date="2018-03" db="EMBL/GenBank/DDBJ databases">
        <title>Rhodobacter blasticus.</title>
        <authorList>
            <person name="Meyer T.E."/>
            <person name="Miller S."/>
            <person name="Lodha T."/>
            <person name="Gandham S."/>
            <person name="Chintalapati S."/>
            <person name="Chintalapati V.R."/>
        </authorList>
    </citation>
    <scope>NUCLEOTIDE SEQUENCE [LARGE SCALE GENOMIC DNA]</scope>
    <source>
        <strain evidence="1 2">DSM 2131</strain>
    </source>
</reference>
<organism evidence="1 2">
    <name type="scientific">Fuscovulum blasticum DSM 2131</name>
    <dbReference type="NCBI Taxonomy" id="1188250"/>
    <lineage>
        <taxon>Bacteria</taxon>
        <taxon>Pseudomonadati</taxon>
        <taxon>Pseudomonadota</taxon>
        <taxon>Alphaproteobacteria</taxon>
        <taxon>Rhodobacterales</taxon>
        <taxon>Paracoccaceae</taxon>
        <taxon>Pseudogemmobacter</taxon>
    </lineage>
</organism>
<comment type="caution">
    <text evidence="1">The sequence shown here is derived from an EMBL/GenBank/DDBJ whole genome shotgun (WGS) entry which is preliminary data.</text>
</comment>
<dbReference type="AlphaFoldDB" id="A0A2T4J9F6"/>
<dbReference type="Proteomes" id="UP000241362">
    <property type="component" value="Unassembled WGS sequence"/>
</dbReference>
<proteinExistence type="predicted"/>
<protein>
    <submittedName>
        <fullName evidence="1">DUF3833 domain-containing protein</fullName>
    </submittedName>
</protein>
<dbReference type="EMBL" id="PZKE01000007">
    <property type="protein sequence ID" value="PTE14545.1"/>
    <property type="molecule type" value="Genomic_DNA"/>
</dbReference>
<dbReference type="RefSeq" id="WP_107673236.1">
    <property type="nucleotide sequence ID" value="NZ_PZKE01000007.1"/>
</dbReference>
<keyword evidence="2" id="KW-1185">Reference proteome</keyword>